<evidence type="ECO:0000256" key="7">
    <source>
        <dbReference type="PIRSR" id="PIRSR000097-3"/>
    </source>
</evidence>
<accession>A0A9X3TY89</accession>
<evidence type="ECO:0000313" key="10">
    <source>
        <dbReference type="Proteomes" id="UP001141619"/>
    </source>
</evidence>
<dbReference type="GO" id="GO:0016616">
    <property type="term" value="F:oxidoreductase activity, acting on the CH-OH group of donors, NAD or NADP as acceptor"/>
    <property type="evidence" value="ECO:0007669"/>
    <property type="project" value="UniProtKB-ARBA"/>
</dbReference>
<reference evidence="9" key="2">
    <citation type="journal article" date="2023" name="Syst. Appl. Microbiol.">
        <title>Govania unica gen. nov., sp. nov., a rare biosphere bacterium that represents a novel family in the class Alphaproteobacteria.</title>
        <authorList>
            <person name="Vandamme P."/>
            <person name="Peeters C."/>
            <person name="Hettiarachchi A."/>
            <person name="Cnockaert M."/>
            <person name="Carlier A."/>
        </authorList>
    </citation>
    <scope>NUCLEOTIDE SEQUENCE</scope>
    <source>
        <strain evidence="9">LMG 31809</strain>
    </source>
</reference>
<sequence>MTKQPTIRLNDGYDMPQLGFGVWQIPDDQTVAAVGTALAAGYRSVDTAAIYKNEGGVGRALREAQLPRAELFITTKLWNEDQGYDSALRAFDESMTLLGLDYLDLYLIHWPVPGRGFYLDSWRAMIRLRDEGRVRSIGVSNFMIPHLEHVMAETGVVPAVNQIELHPMFQQSELRAFHQAKGIATESWSPLGRGAALDDPGLQAIASKYDKSPAQVVLRWHMELGLITIPKSVTPARIKENLAVFDFALDAGDLAVLTQLDRVDGRTGPDPLTFS</sequence>
<evidence type="ECO:0000256" key="5">
    <source>
        <dbReference type="PIRSR" id="PIRSR000097-1"/>
    </source>
</evidence>
<name>A0A9X3TY89_9PROT</name>
<evidence type="ECO:0000256" key="2">
    <source>
        <dbReference type="ARBA" id="ARBA00022857"/>
    </source>
</evidence>
<evidence type="ECO:0000313" key="9">
    <source>
        <dbReference type="EMBL" id="MDA5193900.1"/>
    </source>
</evidence>
<reference evidence="9" key="1">
    <citation type="submission" date="2022-08" db="EMBL/GenBank/DDBJ databases">
        <authorList>
            <person name="Vandamme P."/>
            <person name="Hettiarachchi A."/>
            <person name="Peeters C."/>
            <person name="Cnockaert M."/>
            <person name="Carlier A."/>
        </authorList>
    </citation>
    <scope>NUCLEOTIDE SEQUENCE</scope>
    <source>
        <strain evidence="9">LMG 31809</strain>
    </source>
</reference>
<comment type="similarity">
    <text evidence="1">Belongs to the aldo/keto reductase family.</text>
</comment>
<keyword evidence="10" id="KW-1185">Reference proteome</keyword>
<dbReference type="PRINTS" id="PR00069">
    <property type="entry name" value="ALDKETRDTASE"/>
</dbReference>
<organism evidence="9 10">
    <name type="scientific">Govanella unica</name>
    <dbReference type="NCBI Taxonomy" id="2975056"/>
    <lineage>
        <taxon>Bacteria</taxon>
        <taxon>Pseudomonadati</taxon>
        <taxon>Pseudomonadota</taxon>
        <taxon>Alphaproteobacteria</taxon>
        <taxon>Emcibacterales</taxon>
        <taxon>Govanellaceae</taxon>
        <taxon>Govanella</taxon>
    </lineage>
</organism>
<dbReference type="InterPro" id="IPR036812">
    <property type="entry name" value="NAD(P)_OxRdtase_dom_sf"/>
</dbReference>
<dbReference type="InterPro" id="IPR018170">
    <property type="entry name" value="Aldo/ket_reductase_CS"/>
</dbReference>
<proteinExistence type="inferred from homology"/>
<feature type="domain" description="NADP-dependent oxidoreductase" evidence="8">
    <location>
        <begin position="18"/>
        <end position="261"/>
    </location>
</feature>
<protein>
    <submittedName>
        <fullName evidence="9">Aldo/keto reductase</fullName>
    </submittedName>
</protein>
<dbReference type="InterPro" id="IPR023210">
    <property type="entry name" value="NADP_OxRdtase_dom"/>
</dbReference>
<comment type="caution">
    <text evidence="9">The sequence shown here is derived from an EMBL/GenBank/DDBJ whole genome shotgun (WGS) entry which is preliminary data.</text>
</comment>
<dbReference type="Proteomes" id="UP001141619">
    <property type="component" value="Unassembled WGS sequence"/>
</dbReference>
<dbReference type="AlphaFoldDB" id="A0A9X3TY89"/>
<dbReference type="PROSITE" id="PS00062">
    <property type="entry name" value="ALDOKETO_REDUCTASE_2"/>
    <property type="match status" value="1"/>
</dbReference>
<dbReference type="RefSeq" id="WP_274943607.1">
    <property type="nucleotide sequence ID" value="NZ_JANWOI010000003.1"/>
</dbReference>
<dbReference type="PANTHER" id="PTHR43827:SF3">
    <property type="entry name" value="NADP-DEPENDENT OXIDOREDUCTASE DOMAIN-CONTAINING PROTEIN"/>
    <property type="match status" value="1"/>
</dbReference>
<dbReference type="EMBL" id="JANWOI010000003">
    <property type="protein sequence ID" value="MDA5193900.1"/>
    <property type="molecule type" value="Genomic_DNA"/>
</dbReference>
<feature type="binding site" evidence="6">
    <location>
        <position position="109"/>
    </location>
    <ligand>
        <name>substrate</name>
    </ligand>
</feature>
<keyword evidence="3" id="KW-0560">Oxidoreductase</keyword>
<dbReference type="SUPFAM" id="SSF51430">
    <property type="entry name" value="NAD(P)-linked oxidoreductase"/>
    <property type="match status" value="1"/>
</dbReference>
<dbReference type="PROSITE" id="PS00798">
    <property type="entry name" value="ALDOKETO_REDUCTASE_1"/>
    <property type="match status" value="1"/>
</dbReference>
<comment type="catalytic activity">
    <reaction evidence="4">
        <text>hydroxyacetone + NADP(+) = methylglyoxal + NADPH + H(+)</text>
        <dbReference type="Rhea" id="RHEA:27986"/>
        <dbReference type="ChEBI" id="CHEBI:15378"/>
        <dbReference type="ChEBI" id="CHEBI:17158"/>
        <dbReference type="ChEBI" id="CHEBI:27957"/>
        <dbReference type="ChEBI" id="CHEBI:57783"/>
        <dbReference type="ChEBI" id="CHEBI:58349"/>
    </reaction>
</comment>
<evidence type="ECO:0000259" key="8">
    <source>
        <dbReference type="Pfam" id="PF00248"/>
    </source>
</evidence>
<evidence type="ECO:0000256" key="6">
    <source>
        <dbReference type="PIRSR" id="PIRSR000097-2"/>
    </source>
</evidence>
<dbReference type="PIRSF" id="PIRSF000097">
    <property type="entry name" value="AKR"/>
    <property type="match status" value="1"/>
</dbReference>
<dbReference type="InterPro" id="IPR020471">
    <property type="entry name" value="AKR"/>
</dbReference>
<feature type="active site" description="Proton donor" evidence="5">
    <location>
        <position position="51"/>
    </location>
</feature>
<dbReference type="PANTHER" id="PTHR43827">
    <property type="entry name" value="2,5-DIKETO-D-GLUCONIC ACID REDUCTASE"/>
    <property type="match status" value="1"/>
</dbReference>
<gene>
    <name evidence="9" type="ORF">NYP16_08050</name>
</gene>
<dbReference type="Pfam" id="PF00248">
    <property type="entry name" value="Aldo_ket_red"/>
    <property type="match status" value="1"/>
</dbReference>
<keyword evidence="2" id="KW-0521">NADP</keyword>
<evidence type="ECO:0000256" key="3">
    <source>
        <dbReference type="ARBA" id="ARBA00023002"/>
    </source>
</evidence>
<dbReference type="FunFam" id="3.20.20.100:FF:000002">
    <property type="entry name" value="2,5-diketo-D-gluconic acid reductase A"/>
    <property type="match status" value="1"/>
</dbReference>
<dbReference type="PROSITE" id="PS00063">
    <property type="entry name" value="ALDOKETO_REDUCTASE_3"/>
    <property type="match status" value="1"/>
</dbReference>
<evidence type="ECO:0000256" key="4">
    <source>
        <dbReference type="ARBA" id="ARBA00049445"/>
    </source>
</evidence>
<feature type="site" description="Lowers pKa of active site Tyr" evidence="7">
    <location>
        <position position="76"/>
    </location>
</feature>
<evidence type="ECO:0000256" key="1">
    <source>
        <dbReference type="ARBA" id="ARBA00007905"/>
    </source>
</evidence>
<dbReference type="Gene3D" id="3.20.20.100">
    <property type="entry name" value="NADP-dependent oxidoreductase domain"/>
    <property type="match status" value="1"/>
</dbReference>